<name>A0A9P9DB43_9PLEO</name>
<protein>
    <submittedName>
        <fullName evidence="2">Uncharacterized protein</fullName>
    </submittedName>
</protein>
<gene>
    <name evidence="2" type="ORF">B0J11DRAFT_538738</name>
</gene>
<dbReference type="OrthoDB" id="3540210at2759"/>
<sequence length="774" mass="87153">MSIAEAYHVQLGFWTNWSYGKIEGATLTLTRRQGGLLVAFLAIFVGAAGKSFWRVACFILHRMLSTPRPQDGIYHQLQAILRNSDTAQDAAWSLGQIIWAWRVPARFRRPFPRLIAIIILALFVSISFGVAGVFSSQITTDTANEVLLKGDNCGPLVSGDEDDLDSYQTLFLPMMGNRALSFSNYALNCYSKNVTSSSEDCYPYVRSKLNTTVIRNAGCPFSSELCKSQNENLIVDSTFNSHTDLGINAAPEDRFTLRLFHQCAPIVTKNYSRPFFRNDSGEDVMRYFYGPIRGLNYTYTQELPSIAALDKVDFRPRAIRARTRADYTLNTIKVYGGPPEIEKFSHFKPIQALRREDADVMLFFLSSPGINFADKVDDPWFSAHRTGPRSGSVVNNDQTRPTYMQDEPAGVLGCTMQTQYCNAHTGKCSPLSGYADQRFDLKSLFDKPAQKKMFRWSVDVFQLGFFSISGIVDNLGITSLVARLGLTANQQGPIPTNQWQIEVEQWVSASLASVQGSFIESGNGPRPLYERFRRAPNGTEQTAVCKSQKIMTTKYSSFSVLGVALILLVGGLIMVLDLGLEPLIDYIQIRRNKTRPNPSGTYARLEWNANTTLQLQRLAHEHMRVGTWKYSGWYSHPVTAPGDKLAMVDMRNEEHTLLVAPEDWEYYSAGTTRSDSGADEGWEEKTIRRADTFASETDFRKKELRRSETMESIDSVIVRQGVRRVDTTTTLVGDDEEAGLEHGEMKRVSMIQEEEVSVDDKKRVVSLRDRPQDR</sequence>
<feature type="transmembrane region" description="Helical" evidence="1">
    <location>
        <begin position="36"/>
        <end position="60"/>
    </location>
</feature>
<proteinExistence type="predicted"/>
<dbReference type="Proteomes" id="UP000700596">
    <property type="component" value="Unassembled WGS sequence"/>
</dbReference>
<evidence type="ECO:0000256" key="1">
    <source>
        <dbReference type="SAM" id="Phobius"/>
    </source>
</evidence>
<evidence type="ECO:0000313" key="3">
    <source>
        <dbReference type="Proteomes" id="UP000700596"/>
    </source>
</evidence>
<accession>A0A9P9DB43</accession>
<evidence type="ECO:0000313" key="2">
    <source>
        <dbReference type="EMBL" id="KAH7115914.1"/>
    </source>
</evidence>
<comment type="caution">
    <text evidence="2">The sequence shown here is derived from an EMBL/GenBank/DDBJ whole genome shotgun (WGS) entry which is preliminary data.</text>
</comment>
<keyword evidence="1" id="KW-0472">Membrane</keyword>
<dbReference type="AlphaFoldDB" id="A0A9P9DB43"/>
<reference evidence="2" key="1">
    <citation type="journal article" date="2021" name="Nat. Commun.">
        <title>Genetic determinants of endophytism in the Arabidopsis root mycobiome.</title>
        <authorList>
            <person name="Mesny F."/>
            <person name="Miyauchi S."/>
            <person name="Thiergart T."/>
            <person name="Pickel B."/>
            <person name="Atanasova L."/>
            <person name="Karlsson M."/>
            <person name="Huettel B."/>
            <person name="Barry K.W."/>
            <person name="Haridas S."/>
            <person name="Chen C."/>
            <person name="Bauer D."/>
            <person name="Andreopoulos W."/>
            <person name="Pangilinan J."/>
            <person name="LaButti K."/>
            <person name="Riley R."/>
            <person name="Lipzen A."/>
            <person name="Clum A."/>
            <person name="Drula E."/>
            <person name="Henrissat B."/>
            <person name="Kohler A."/>
            <person name="Grigoriev I.V."/>
            <person name="Martin F.M."/>
            <person name="Hacquard S."/>
        </authorList>
    </citation>
    <scope>NUCLEOTIDE SEQUENCE</scope>
    <source>
        <strain evidence="2">MPI-CAGE-CH-0243</strain>
    </source>
</reference>
<feature type="transmembrane region" description="Helical" evidence="1">
    <location>
        <begin position="555"/>
        <end position="580"/>
    </location>
</feature>
<feature type="transmembrane region" description="Helical" evidence="1">
    <location>
        <begin position="114"/>
        <end position="134"/>
    </location>
</feature>
<keyword evidence="3" id="KW-1185">Reference proteome</keyword>
<keyword evidence="1" id="KW-1133">Transmembrane helix</keyword>
<keyword evidence="1" id="KW-0812">Transmembrane</keyword>
<organism evidence="2 3">
    <name type="scientific">Dendryphion nanum</name>
    <dbReference type="NCBI Taxonomy" id="256645"/>
    <lineage>
        <taxon>Eukaryota</taxon>
        <taxon>Fungi</taxon>
        <taxon>Dikarya</taxon>
        <taxon>Ascomycota</taxon>
        <taxon>Pezizomycotina</taxon>
        <taxon>Dothideomycetes</taxon>
        <taxon>Pleosporomycetidae</taxon>
        <taxon>Pleosporales</taxon>
        <taxon>Torulaceae</taxon>
        <taxon>Dendryphion</taxon>
    </lineage>
</organism>
<dbReference type="EMBL" id="JAGMWT010000015">
    <property type="protein sequence ID" value="KAH7115914.1"/>
    <property type="molecule type" value="Genomic_DNA"/>
</dbReference>